<organism evidence="2 3">
    <name type="scientific">Mariniflexile ostreae</name>
    <dbReference type="NCBI Taxonomy" id="1520892"/>
    <lineage>
        <taxon>Bacteria</taxon>
        <taxon>Pseudomonadati</taxon>
        <taxon>Bacteroidota</taxon>
        <taxon>Flavobacteriia</taxon>
        <taxon>Flavobacteriales</taxon>
        <taxon>Flavobacteriaceae</taxon>
        <taxon>Mariniflexile</taxon>
    </lineage>
</organism>
<protein>
    <recommendedName>
        <fullName evidence="4">Beta-lactamase regulating signal transducer with metallopeptidase domain</fullName>
    </recommendedName>
</protein>
<dbReference type="RefSeq" id="WP_379860344.1">
    <property type="nucleotide sequence ID" value="NZ_JBHMFC010000016.1"/>
</dbReference>
<feature type="transmembrane region" description="Helical" evidence="1">
    <location>
        <begin position="49"/>
        <end position="67"/>
    </location>
</feature>
<feature type="transmembrane region" description="Helical" evidence="1">
    <location>
        <begin position="12"/>
        <end position="29"/>
    </location>
</feature>
<gene>
    <name evidence="2" type="ORF">ACFFU9_05245</name>
</gene>
<proteinExistence type="predicted"/>
<evidence type="ECO:0008006" key="4">
    <source>
        <dbReference type="Google" id="ProtNLM"/>
    </source>
</evidence>
<dbReference type="Proteomes" id="UP001589585">
    <property type="component" value="Unassembled WGS sequence"/>
</dbReference>
<sequence>MIVISKYLVPKGYLGITIFPFVILKHKRFKNRSVLLNHEKIHLKQQLELFIIPFYVWYILAYVVRFIQYKNHDAAYRNISFEREAYAQEFNLDYLQKRSCFQFLKYICKHGI</sequence>
<accession>A0ABV5F9T6</accession>
<evidence type="ECO:0000256" key="1">
    <source>
        <dbReference type="SAM" id="Phobius"/>
    </source>
</evidence>
<keyword evidence="1" id="KW-0812">Transmembrane</keyword>
<keyword evidence="1" id="KW-0472">Membrane</keyword>
<keyword evidence="1" id="KW-1133">Transmembrane helix</keyword>
<reference evidence="2 3" key="1">
    <citation type="submission" date="2024-09" db="EMBL/GenBank/DDBJ databases">
        <authorList>
            <person name="Sun Q."/>
            <person name="Mori K."/>
        </authorList>
    </citation>
    <scope>NUCLEOTIDE SEQUENCE [LARGE SCALE GENOMIC DNA]</scope>
    <source>
        <strain evidence="2 3">CECT 8622</strain>
    </source>
</reference>
<comment type="caution">
    <text evidence="2">The sequence shown here is derived from an EMBL/GenBank/DDBJ whole genome shotgun (WGS) entry which is preliminary data.</text>
</comment>
<name>A0ABV5F9T6_9FLAO</name>
<keyword evidence="3" id="KW-1185">Reference proteome</keyword>
<dbReference type="EMBL" id="JBHMFC010000016">
    <property type="protein sequence ID" value="MFB9056144.1"/>
    <property type="molecule type" value="Genomic_DNA"/>
</dbReference>
<evidence type="ECO:0000313" key="3">
    <source>
        <dbReference type="Proteomes" id="UP001589585"/>
    </source>
</evidence>
<evidence type="ECO:0000313" key="2">
    <source>
        <dbReference type="EMBL" id="MFB9056144.1"/>
    </source>
</evidence>